<dbReference type="Gene3D" id="3.40.50.300">
    <property type="entry name" value="P-loop containing nucleotide triphosphate hydrolases"/>
    <property type="match status" value="1"/>
</dbReference>
<comment type="similarity">
    <text evidence="4">Belongs to the TRAFAC class dynamin-like GTPase superfamily. GB1/RHD3 GTPase family.</text>
</comment>
<feature type="domain" description="GB1/RHD3-type G" evidence="6">
    <location>
        <begin position="50"/>
        <end position="148"/>
    </location>
</feature>
<dbReference type="PANTHER" id="PTHR10751">
    <property type="entry name" value="GUANYLATE BINDING PROTEIN"/>
    <property type="match status" value="1"/>
</dbReference>
<keyword evidence="2" id="KW-0378">Hydrolase</keyword>
<dbReference type="GO" id="GO:0005525">
    <property type="term" value="F:GTP binding"/>
    <property type="evidence" value="ECO:0007669"/>
    <property type="project" value="UniProtKB-KW"/>
</dbReference>
<dbReference type="Pfam" id="PF02841">
    <property type="entry name" value="GBP_C"/>
    <property type="match status" value="1"/>
</dbReference>
<evidence type="ECO:0000256" key="3">
    <source>
        <dbReference type="ARBA" id="ARBA00023134"/>
    </source>
</evidence>
<dbReference type="Pfam" id="PF02263">
    <property type="entry name" value="GBP"/>
    <property type="match status" value="1"/>
</dbReference>
<dbReference type="InterPro" id="IPR030386">
    <property type="entry name" value="G_GB1_RHD3_dom"/>
</dbReference>
<dbReference type="SUPFAM" id="SSF48340">
    <property type="entry name" value="Interferon-induced guanylate-binding protein 1 (GBP1), C-terminal domain"/>
    <property type="match status" value="1"/>
</dbReference>
<dbReference type="InterPro" id="IPR027417">
    <property type="entry name" value="P-loop_NTPase"/>
</dbReference>
<protein>
    <submittedName>
        <fullName evidence="7">Guanylate-binding protein 7</fullName>
    </submittedName>
</protein>
<dbReference type="Proteomes" id="UP001249851">
    <property type="component" value="Unassembled WGS sequence"/>
</dbReference>
<evidence type="ECO:0000256" key="4">
    <source>
        <dbReference type="PROSITE-ProRule" id="PRU01052"/>
    </source>
</evidence>
<dbReference type="PROSITE" id="PS51715">
    <property type="entry name" value="G_GB1_RHD3"/>
    <property type="match status" value="1"/>
</dbReference>
<accession>A0AAD9QWK7</accession>
<gene>
    <name evidence="7" type="ORF">P5673_007415</name>
</gene>
<dbReference type="GO" id="GO:0003924">
    <property type="term" value="F:GTPase activity"/>
    <property type="evidence" value="ECO:0007669"/>
    <property type="project" value="InterPro"/>
</dbReference>
<feature type="region of interest" description="Disordered" evidence="5">
    <location>
        <begin position="484"/>
        <end position="524"/>
    </location>
</feature>
<feature type="compositionally biased region" description="Pro residues" evidence="5">
    <location>
        <begin position="584"/>
        <end position="594"/>
    </location>
</feature>
<dbReference type="EMBL" id="JARQWQ010000012">
    <property type="protein sequence ID" value="KAK2568386.1"/>
    <property type="molecule type" value="Genomic_DNA"/>
</dbReference>
<keyword evidence="3" id="KW-0342">GTP-binding</keyword>
<name>A0AAD9QWK7_ACRCE</name>
<proteinExistence type="inferred from homology"/>
<reference evidence="7" key="2">
    <citation type="journal article" date="2023" name="Science">
        <title>Genomic signatures of disease resistance in endangered staghorn corals.</title>
        <authorList>
            <person name="Vollmer S.V."/>
            <person name="Selwyn J.D."/>
            <person name="Despard B.A."/>
            <person name="Roesel C.L."/>
        </authorList>
    </citation>
    <scope>NUCLEOTIDE SEQUENCE</scope>
    <source>
        <strain evidence="7">K2</strain>
    </source>
</reference>
<evidence type="ECO:0000313" key="7">
    <source>
        <dbReference type="EMBL" id="KAK2568386.1"/>
    </source>
</evidence>
<sequence length="603" mass="68689">MATNKGFATPLCLPNNCQWNEDTGEYKRSSEQRNSLNVVDKALDQLRKIKGPVCVVSIAGPCRKGKSYILSRVFDQDDVFPLGSTMDPETMGIWMWVVPNKITDTSGQKFTVVLLDSEGIEAVTSEGSDDHCIFTLTILLASVLIYNSGGVPSRNDVDGLEYLFGRIQLRSTDQQGEKAQEESKLFFKTFPYFMWLLRDAGLSLPNDCGNVKDYFLKRVFKSEPCSQGDKAGKNVLMNLHREEVQRDINKSFIRGVQEFKAMLWSKLSPKRSFQDGEYVTAESLASLVNIYVAALNTPGVVPNVQSAWETFVHTKCTEAKCAAVQVYDKAMSTQLDKCQLPCDSDDIRKMQKNAVEESMAVFQEEIVGISALSSEKYLVGVGGKKEEYVEEKLKSMQEHNNELTREECVTLLKRLRKERLDPILALLYTEGGRSVSFAKIIGGYSAIEEGYKSQSRGAKDICAQVFFEFHPLLRDYDERLAQEKEENARREQESKRNELKMLQEKREKDRRRLEEQFKADMEAQRKQMKDMMTANMDEQRSKRQALIDQNQTLQDTLKRMNESVERRQEQLDDLIKLLSDKLVPSPPAPPPPTPKPKKTCNFQ</sequence>
<reference evidence="7" key="1">
    <citation type="journal article" date="2023" name="G3 (Bethesda)">
        <title>Whole genome assembly and annotation of the endangered Caribbean coral Acropora cervicornis.</title>
        <authorList>
            <person name="Selwyn J.D."/>
            <person name="Vollmer S.V."/>
        </authorList>
    </citation>
    <scope>NUCLEOTIDE SEQUENCE</scope>
    <source>
        <strain evidence="7">K2</strain>
    </source>
</reference>
<dbReference type="InterPro" id="IPR003191">
    <property type="entry name" value="Guanylate-bd/ATL_C"/>
</dbReference>
<feature type="region of interest" description="Disordered" evidence="5">
    <location>
        <begin position="579"/>
        <end position="603"/>
    </location>
</feature>
<evidence type="ECO:0000256" key="1">
    <source>
        <dbReference type="ARBA" id="ARBA00022741"/>
    </source>
</evidence>
<keyword evidence="1" id="KW-0547">Nucleotide-binding</keyword>
<comment type="caution">
    <text evidence="7">The sequence shown here is derived from an EMBL/GenBank/DDBJ whole genome shotgun (WGS) entry which is preliminary data.</text>
</comment>
<dbReference type="SUPFAM" id="SSF52540">
    <property type="entry name" value="P-loop containing nucleoside triphosphate hydrolases"/>
    <property type="match status" value="1"/>
</dbReference>
<evidence type="ECO:0000313" key="8">
    <source>
        <dbReference type="Proteomes" id="UP001249851"/>
    </source>
</evidence>
<dbReference type="InterPro" id="IPR015894">
    <property type="entry name" value="Guanylate-bd_N"/>
</dbReference>
<keyword evidence="8" id="KW-1185">Reference proteome</keyword>
<evidence type="ECO:0000259" key="6">
    <source>
        <dbReference type="PROSITE" id="PS51715"/>
    </source>
</evidence>
<evidence type="ECO:0000256" key="5">
    <source>
        <dbReference type="SAM" id="MobiDB-lite"/>
    </source>
</evidence>
<organism evidence="7 8">
    <name type="scientific">Acropora cervicornis</name>
    <name type="common">Staghorn coral</name>
    <dbReference type="NCBI Taxonomy" id="6130"/>
    <lineage>
        <taxon>Eukaryota</taxon>
        <taxon>Metazoa</taxon>
        <taxon>Cnidaria</taxon>
        <taxon>Anthozoa</taxon>
        <taxon>Hexacorallia</taxon>
        <taxon>Scleractinia</taxon>
        <taxon>Astrocoeniina</taxon>
        <taxon>Acroporidae</taxon>
        <taxon>Acropora</taxon>
    </lineage>
</organism>
<dbReference type="InterPro" id="IPR036543">
    <property type="entry name" value="Guanylate-bd_C_sf"/>
</dbReference>
<dbReference type="Gene3D" id="1.20.1000.10">
    <property type="entry name" value="Guanylate-binding protein, C-terminal domain"/>
    <property type="match status" value="1"/>
</dbReference>
<evidence type="ECO:0000256" key="2">
    <source>
        <dbReference type="ARBA" id="ARBA00022801"/>
    </source>
</evidence>
<dbReference type="AlphaFoldDB" id="A0AAD9QWK7"/>